<keyword evidence="3" id="KW-0114">cAMP</keyword>
<sequence>MDEYALVISHEVAPRLARRDSGTMKVTLPLTSFRRHSGCVSMLSRVKPHPKLVYVAVPFDVENGASTLDGGAGGGGGASPSAGLVLQTLPQRRESFLYRSDSDFEMSPKSMSRNSSIASERFKETELPVERADVFVNDDEEHITAMSDSSGGLIEFIGSTVGGGVCGGGGGGGGLKRCGGGMSSPALSAGNIGATGGLPRTMSTSALRVRPPRRALFWEQCFDKRDFETSMMNCVFFFNCSHGEEFIVTPFAQILASLRSVRNNFLSLTNVPTNKSRRSSGQQGSSTPQPRILAPGEEPFMKLAVETIEELDWCLDQLETIQTHRSVSDMASLKSPPVPPPKVPPKSPPVPPPKSPPVPPPKSPPVPPPKAPPAPPPKVPPALPPKVPPEPPPKVPPEPSPEASPEAPPEPPPKPSPEPPPKPPPEPPAPQLPPAFSNLPVIYFKPLGITFLIQSNN</sequence>
<dbReference type="PRINTS" id="PR01217">
    <property type="entry name" value="PRICHEXTENSN"/>
</dbReference>
<feature type="region of interest" description="Disordered" evidence="4">
    <location>
        <begin position="270"/>
        <end position="296"/>
    </location>
</feature>
<feature type="region of interest" description="Disordered" evidence="4">
    <location>
        <begin position="325"/>
        <end position="437"/>
    </location>
</feature>
<dbReference type="InterPro" id="IPR040844">
    <property type="entry name" value="PDE4_UCR"/>
</dbReference>
<dbReference type="EC" id="3.1.4.53" evidence="1"/>
<keyword evidence="7" id="KW-1185">Reference proteome</keyword>
<dbReference type="PANTHER" id="PTHR40141">
    <property type="entry name" value="3',5'-CYCLIC-AMP PHOSPHODIESTERASE-RELATED"/>
    <property type="match status" value="1"/>
</dbReference>
<gene>
    <name evidence="6" type="ORF">ALC57_17364</name>
</gene>
<evidence type="ECO:0000313" key="6">
    <source>
        <dbReference type="EMBL" id="KYN10757.1"/>
    </source>
</evidence>
<evidence type="ECO:0000259" key="5">
    <source>
        <dbReference type="Pfam" id="PF18100"/>
    </source>
</evidence>
<dbReference type="GO" id="GO:0004115">
    <property type="term" value="F:3',5'-cyclic-AMP phosphodiesterase activity"/>
    <property type="evidence" value="ECO:0007669"/>
    <property type="project" value="UniProtKB-EC"/>
</dbReference>
<evidence type="ECO:0000256" key="4">
    <source>
        <dbReference type="SAM" id="MobiDB-lite"/>
    </source>
</evidence>
<dbReference type="Proteomes" id="UP000078492">
    <property type="component" value="Unassembled WGS sequence"/>
</dbReference>
<protein>
    <recommendedName>
        <fullName evidence="1">3',5'-cyclic-AMP phosphodiesterase</fullName>
        <ecNumber evidence="1">3.1.4.53</ecNumber>
    </recommendedName>
</protein>
<evidence type="ECO:0000256" key="2">
    <source>
        <dbReference type="ARBA" id="ARBA00022801"/>
    </source>
</evidence>
<organism evidence="6 7">
    <name type="scientific">Trachymyrmex cornetzi</name>
    <dbReference type="NCBI Taxonomy" id="471704"/>
    <lineage>
        <taxon>Eukaryota</taxon>
        <taxon>Metazoa</taxon>
        <taxon>Ecdysozoa</taxon>
        <taxon>Arthropoda</taxon>
        <taxon>Hexapoda</taxon>
        <taxon>Insecta</taxon>
        <taxon>Pterygota</taxon>
        <taxon>Neoptera</taxon>
        <taxon>Endopterygota</taxon>
        <taxon>Hymenoptera</taxon>
        <taxon>Apocrita</taxon>
        <taxon>Aculeata</taxon>
        <taxon>Formicoidea</taxon>
        <taxon>Formicidae</taxon>
        <taxon>Myrmicinae</taxon>
        <taxon>Trachymyrmex</taxon>
    </lineage>
</organism>
<dbReference type="AlphaFoldDB" id="A0A195DD49"/>
<dbReference type="Pfam" id="PF18100">
    <property type="entry name" value="PDE4_UCR"/>
    <property type="match status" value="1"/>
</dbReference>
<keyword evidence="2" id="KW-0378">Hydrolase</keyword>
<evidence type="ECO:0000256" key="3">
    <source>
        <dbReference type="ARBA" id="ARBA00023149"/>
    </source>
</evidence>
<reference evidence="6 7" key="1">
    <citation type="submission" date="2015-09" db="EMBL/GenBank/DDBJ databases">
        <title>Trachymyrmex cornetzi WGS genome.</title>
        <authorList>
            <person name="Nygaard S."/>
            <person name="Hu H."/>
            <person name="Boomsma J."/>
            <person name="Zhang G."/>
        </authorList>
    </citation>
    <scope>NUCLEOTIDE SEQUENCE [LARGE SCALE GENOMIC DNA]</scope>
    <source>
        <strain evidence="6">Tcor2-1</strain>
        <tissue evidence="6">Whole body</tissue>
    </source>
</reference>
<name>A0A195DD49_9HYME</name>
<evidence type="ECO:0000256" key="1">
    <source>
        <dbReference type="ARBA" id="ARBA00012276"/>
    </source>
</evidence>
<evidence type="ECO:0000313" key="7">
    <source>
        <dbReference type="Proteomes" id="UP000078492"/>
    </source>
</evidence>
<feature type="compositionally biased region" description="Pro residues" evidence="4">
    <location>
        <begin position="336"/>
        <end position="433"/>
    </location>
</feature>
<accession>A0A195DD49</accession>
<proteinExistence type="predicted"/>
<dbReference type="STRING" id="471704.A0A195DD49"/>
<dbReference type="PANTHER" id="PTHR40141:SF2">
    <property type="entry name" value="3',5'-CYCLIC-AMP PHOSPHODIESTERASE"/>
    <property type="match status" value="1"/>
</dbReference>
<dbReference type="EMBL" id="KQ980989">
    <property type="protein sequence ID" value="KYN10757.1"/>
    <property type="molecule type" value="Genomic_DNA"/>
</dbReference>
<feature type="domain" description="Phosphodiesterase 4 upstream conserved regions (UCR)" evidence="5">
    <location>
        <begin position="248"/>
        <end position="334"/>
    </location>
</feature>